<proteinExistence type="predicted"/>
<dbReference type="Proteomes" id="UP000194159">
    <property type="component" value="Chromosome"/>
</dbReference>
<name>A0AAN1EK10_RHIET</name>
<evidence type="ECO:0000313" key="2">
    <source>
        <dbReference type="EMBL" id="ARQ10093.1"/>
    </source>
</evidence>
<organism evidence="2 3">
    <name type="scientific">Rhizobium etli</name>
    <dbReference type="NCBI Taxonomy" id="29449"/>
    <lineage>
        <taxon>Bacteria</taxon>
        <taxon>Pseudomonadati</taxon>
        <taxon>Pseudomonadota</taxon>
        <taxon>Alphaproteobacteria</taxon>
        <taxon>Hyphomicrobiales</taxon>
        <taxon>Rhizobiaceae</taxon>
        <taxon>Rhizobium/Agrobacterium group</taxon>
        <taxon>Rhizobium</taxon>
    </lineage>
</organism>
<evidence type="ECO:0000256" key="1">
    <source>
        <dbReference type="SAM" id="MobiDB-lite"/>
    </source>
</evidence>
<sequence>MIDCRDQPQEKLRWPDSSPCSRPARSSACPRSRLPAPRSQGRTAKIINISWILRGTRPVRTDSDPAMLARAAIEMSVYANGRFGASGTGITVAVRSIVCIAKRNIGKTVDPPTRCRTAPVKAVPQRHSCCMPRPHSWSGRYLEDRALRLDMIRPATLGMHELSQSLNCVVFASLSVGL</sequence>
<dbReference type="AlphaFoldDB" id="A0AAN1EK10"/>
<feature type="compositionally biased region" description="Low complexity" evidence="1">
    <location>
        <begin position="17"/>
        <end position="39"/>
    </location>
</feature>
<protein>
    <submittedName>
        <fullName evidence="2">Uncharacterized protein</fullName>
    </submittedName>
</protein>
<dbReference type="EMBL" id="CP020906">
    <property type="protein sequence ID" value="ARQ10093.1"/>
    <property type="molecule type" value="Genomic_DNA"/>
</dbReference>
<evidence type="ECO:0000313" key="3">
    <source>
        <dbReference type="Proteomes" id="UP000194159"/>
    </source>
</evidence>
<accession>A0AAN1EK10</accession>
<gene>
    <name evidence="2" type="ORF">NXC12_CH02068</name>
</gene>
<feature type="region of interest" description="Disordered" evidence="1">
    <location>
        <begin position="1"/>
        <end position="40"/>
    </location>
</feature>
<reference evidence="2 3" key="1">
    <citation type="submission" date="2017-04" db="EMBL/GenBank/DDBJ databases">
        <title>Complete genome sequences of Rhizobium genomic linages associated to common bean (phaseolus vulgaris).</title>
        <authorList>
            <person name="Santamaria R.I."/>
            <person name="Bustos P."/>
            <person name="Perez-Carrascal O."/>
            <person name="Martinez-Flores I."/>
            <person name="Juarez S."/>
            <person name="Lozano L."/>
            <person name="Miranda F."/>
            <person name="Vinuesa P."/>
            <person name="Martinez-Romero E."/>
            <person name="Cevallos M.A."/>
            <person name="Romero D."/>
            <person name="Davila G."/>
            <person name="Gonzalez V."/>
        </authorList>
    </citation>
    <scope>NUCLEOTIDE SEQUENCE [LARGE SCALE GENOMIC DNA]</scope>
    <source>
        <strain evidence="2 3">NXC12</strain>
    </source>
</reference>
<feature type="compositionally biased region" description="Basic and acidic residues" evidence="1">
    <location>
        <begin position="1"/>
        <end position="14"/>
    </location>
</feature>